<evidence type="ECO:0000313" key="2">
    <source>
        <dbReference type="Proteomes" id="UP000295510"/>
    </source>
</evidence>
<dbReference type="AlphaFoldDB" id="A0A4R6U5C7"/>
<evidence type="ECO:0000313" key="1">
    <source>
        <dbReference type="EMBL" id="TDQ40946.1"/>
    </source>
</evidence>
<gene>
    <name evidence="1" type="ORF">DFR43_11431</name>
</gene>
<comment type="caution">
    <text evidence="1">The sequence shown here is derived from an EMBL/GenBank/DDBJ whole genome shotgun (WGS) entry which is preliminary data.</text>
</comment>
<dbReference type="Proteomes" id="UP000295510">
    <property type="component" value="Unassembled WGS sequence"/>
</dbReference>
<dbReference type="EMBL" id="SNYL01000014">
    <property type="protein sequence ID" value="TDQ40946.1"/>
    <property type="molecule type" value="Genomic_DNA"/>
</dbReference>
<proteinExistence type="predicted"/>
<organism evidence="1 2">
    <name type="scientific">Tepidicella xavieri</name>
    <dbReference type="NCBI Taxonomy" id="360241"/>
    <lineage>
        <taxon>Bacteria</taxon>
        <taxon>Pseudomonadati</taxon>
        <taxon>Pseudomonadota</taxon>
        <taxon>Betaproteobacteria</taxon>
        <taxon>Burkholderiales</taxon>
        <taxon>Tepidicella</taxon>
    </lineage>
</organism>
<reference evidence="1 2" key="1">
    <citation type="submission" date="2019-03" db="EMBL/GenBank/DDBJ databases">
        <title>Genomic Encyclopedia of Type Strains, Phase IV (KMG-IV): sequencing the most valuable type-strain genomes for metagenomic binning, comparative biology and taxonomic classification.</title>
        <authorList>
            <person name="Goeker M."/>
        </authorList>
    </citation>
    <scope>NUCLEOTIDE SEQUENCE [LARGE SCALE GENOMIC DNA]</scope>
    <source>
        <strain evidence="1 2">DSM 19605</strain>
    </source>
</reference>
<accession>A0A4R6U5C7</accession>
<protein>
    <submittedName>
        <fullName evidence="1">Uncharacterized protein</fullName>
    </submittedName>
</protein>
<sequence>MKDTIAAKINAARGRPYPALWVDAQTKRGKLQRNAPQQATGGILATNDGHHVVHVAYVVAHAKVILDFVIDDIEQDIGGQLAGQRTNWQTDAAKAIAAIHRTQQGKNAIIAHDARHLTQQHIVVDAGEVALDIDLDDIRPRPRAHRAAQKRLRATHGSVRAFAAPACVAVVDEAALEQWLDNAHDGVVNDAVWKRRRGDFTPLRVAHPKTPCLSGLPCAAQQVFVDVDQVGECVCIESGHFLRLPLAFARFAVGGHEVVPRHDTLE</sequence>
<name>A0A4R6U5C7_9BURK</name>
<keyword evidence="2" id="KW-1185">Reference proteome</keyword>